<evidence type="ECO:0000313" key="1">
    <source>
        <dbReference type="EnsemblMetazoa" id="ASTEI11545-PA"/>
    </source>
</evidence>
<dbReference type="AlphaFoldDB" id="A0A182YSV9"/>
<dbReference type="PANTHER" id="PTHR47331:SF5">
    <property type="entry name" value="RIBONUCLEASE H"/>
    <property type="match status" value="1"/>
</dbReference>
<proteinExistence type="predicted"/>
<protein>
    <recommendedName>
        <fullName evidence="3">Integrase zinc-binding domain-containing protein</fullName>
    </recommendedName>
</protein>
<dbReference type="EnsemblMetazoa" id="ASTEI11545-RA">
    <property type="protein sequence ID" value="ASTEI11545-PA"/>
    <property type="gene ID" value="ASTEI11545"/>
</dbReference>
<sequence>MKGFIDVRRFSKWTVLMRTVACVYRFIANCMKKAKGEPIETLRATVNQQKILMAVGLITKPQAESFIDEWKTLTKNKESSSNQWIGLEGRSPLFRLSSFIHENDLIRIEGRTEYAESLPYNMRFPIILPSDHYITGLIIQHYHERCGHGYRETVKNELRQHYFIPHLDAA</sequence>
<dbReference type="VEuPathDB" id="VectorBase:ASTEI11545"/>
<evidence type="ECO:0008006" key="3">
    <source>
        <dbReference type="Google" id="ProtNLM"/>
    </source>
</evidence>
<evidence type="ECO:0000313" key="2">
    <source>
        <dbReference type="Proteomes" id="UP000076408"/>
    </source>
</evidence>
<accession>A0A182YSV9</accession>
<organism evidence="1 2">
    <name type="scientific">Anopheles stephensi</name>
    <name type="common">Indo-Pakistan malaria mosquito</name>
    <dbReference type="NCBI Taxonomy" id="30069"/>
    <lineage>
        <taxon>Eukaryota</taxon>
        <taxon>Metazoa</taxon>
        <taxon>Ecdysozoa</taxon>
        <taxon>Arthropoda</taxon>
        <taxon>Hexapoda</taxon>
        <taxon>Insecta</taxon>
        <taxon>Pterygota</taxon>
        <taxon>Neoptera</taxon>
        <taxon>Endopterygota</taxon>
        <taxon>Diptera</taxon>
        <taxon>Nematocera</taxon>
        <taxon>Culicoidea</taxon>
        <taxon>Culicidae</taxon>
        <taxon>Anophelinae</taxon>
        <taxon>Anopheles</taxon>
    </lineage>
</organism>
<reference evidence="1" key="2">
    <citation type="submission" date="2020-05" db="UniProtKB">
        <authorList>
            <consortium name="EnsemblMetazoa"/>
        </authorList>
    </citation>
    <scope>IDENTIFICATION</scope>
    <source>
        <strain evidence="1">Indian</strain>
    </source>
</reference>
<name>A0A182YSV9_ANOST</name>
<reference evidence="2" key="1">
    <citation type="journal article" date="2014" name="Genome Biol.">
        <title>Genome analysis of a major urban malaria vector mosquito, Anopheles stephensi.</title>
        <authorList>
            <person name="Jiang X."/>
            <person name="Peery A."/>
            <person name="Hall A.B."/>
            <person name="Sharma A."/>
            <person name="Chen X.G."/>
            <person name="Waterhouse R.M."/>
            <person name="Komissarov A."/>
            <person name="Riehle M.M."/>
            <person name="Shouche Y."/>
            <person name="Sharakhova M.V."/>
            <person name="Lawson D."/>
            <person name="Pakpour N."/>
            <person name="Arensburger P."/>
            <person name="Davidson V.L."/>
            <person name="Eiglmeier K."/>
            <person name="Emrich S."/>
            <person name="George P."/>
            <person name="Kennedy R.C."/>
            <person name="Mane S.P."/>
            <person name="Maslen G."/>
            <person name="Oringanje C."/>
            <person name="Qi Y."/>
            <person name="Settlage R."/>
            <person name="Tojo M."/>
            <person name="Tubio J.M."/>
            <person name="Unger M.F."/>
            <person name="Wang B."/>
            <person name="Vernick K.D."/>
            <person name="Ribeiro J.M."/>
            <person name="James A.A."/>
            <person name="Michel K."/>
            <person name="Riehle M.A."/>
            <person name="Luckhart S."/>
            <person name="Sharakhov I.V."/>
            <person name="Tu Z."/>
        </authorList>
    </citation>
    <scope>NUCLEOTIDE SEQUENCE [LARGE SCALE GENOMIC DNA]</scope>
    <source>
        <strain evidence="2">Indian</strain>
    </source>
</reference>
<dbReference type="STRING" id="30069.A0A182YSV9"/>
<dbReference type="PANTHER" id="PTHR47331">
    <property type="entry name" value="PHD-TYPE DOMAIN-CONTAINING PROTEIN"/>
    <property type="match status" value="1"/>
</dbReference>
<dbReference type="VEuPathDB" id="VectorBase:ASTEI20_031598"/>
<dbReference type="Proteomes" id="UP000076408">
    <property type="component" value="Unassembled WGS sequence"/>
</dbReference>
<keyword evidence="2" id="KW-1185">Reference proteome</keyword>